<dbReference type="AlphaFoldDB" id="A0AAD1XPT5"/>
<proteinExistence type="predicted"/>
<keyword evidence="3" id="KW-1185">Reference proteome</keyword>
<feature type="region of interest" description="Disordered" evidence="1">
    <location>
        <begin position="42"/>
        <end position="61"/>
    </location>
</feature>
<name>A0AAD1XPT5_EUPCR</name>
<feature type="compositionally biased region" description="Basic and acidic residues" evidence="1">
    <location>
        <begin position="42"/>
        <end position="52"/>
    </location>
</feature>
<reference evidence="2" key="1">
    <citation type="submission" date="2023-07" db="EMBL/GenBank/DDBJ databases">
        <authorList>
            <consortium name="AG Swart"/>
            <person name="Singh M."/>
            <person name="Singh A."/>
            <person name="Seah K."/>
            <person name="Emmerich C."/>
        </authorList>
    </citation>
    <scope>NUCLEOTIDE SEQUENCE</scope>
    <source>
        <strain evidence="2">DP1</strain>
    </source>
</reference>
<gene>
    <name evidence="2" type="ORF">ECRASSUSDP1_LOCUS18115</name>
</gene>
<evidence type="ECO:0000256" key="1">
    <source>
        <dbReference type="SAM" id="MobiDB-lite"/>
    </source>
</evidence>
<dbReference type="Proteomes" id="UP001295684">
    <property type="component" value="Unassembled WGS sequence"/>
</dbReference>
<protein>
    <submittedName>
        <fullName evidence="2">Uncharacterized protein</fullName>
    </submittedName>
</protein>
<dbReference type="EMBL" id="CAMPGE010018313">
    <property type="protein sequence ID" value="CAI2376740.1"/>
    <property type="molecule type" value="Genomic_DNA"/>
</dbReference>
<comment type="caution">
    <text evidence="2">The sequence shown here is derived from an EMBL/GenBank/DDBJ whole genome shotgun (WGS) entry which is preliminary data.</text>
</comment>
<evidence type="ECO:0000313" key="2">
    <source>
        <dbReference type="EMBL" id="CAI2376740.1"/>
    </source>
</evidence>
<evidence type="ECO:0000313" key="3">
    <source>
        <dbReference type="Proteomes" id="UP001295684"/>
    </source>
</evidence>
<accession>A0AAD1XPT5</accession>
<organism evidence="2 3">
    <name type="scientific">Euplotes crassus</name>
    <dbReference type="NCBI Taxonomy" id="5936"/>
    <lineage>
        <taxon>Eukaryota</taxon>
        <taxon>Sar</taxon>
        <taxon>Alveolata</taxon>
        <taxon>Ciliophora</taxon>
        <taxon>Intramacronucleata</taxon>
        <taxon>Spirotrichea</taxon>
        <taxon>Hypotrichia</taxon>
        <taxon>Euplotida</taxon>
        <taxon>Euplotidae</taxon>
        <taxon>Moneuplotes</taxon>
    </lineage>
</organism>
<sequence>MYNHGQSPNKTVFRDSEYFGQINKFGKHFRTVDRRREIWREPDSEEEREVRSRGNSNVLSRFPMLRKKQTRRYNDTFQQDNAPKSLDKCLKPRVLVNKDKVRRKINLKKIPICNKSLSKTLAAKKSKVKARYLREPKNSSSMIDSKFLRKGDHVRSHQRVQSSLEYNDSTTSYDTSQVYLNSSNNFETFRSGEQKSKQRYEILKNFTKIQRIIRNSFKYIENREKDIKRKEEADPLFDSKYSLALLRKENPEYRQHLRNIRKMGTILKELGPTESKTRAKCYPTYKYYQSYE</sequence>